<keyword evidence="7" id="KW-0630">Potassium</keyword>
<sequence length="295" mass="32705">MTEFKFLVCLSFFALFNYFRLPNEDWMLLRLKSVVNKTLGSFVHIYPHHTSRTMATTSVCSSSSVRYLGQEEAIQLDQDLFHEYKFTLEQLMELAGLSVATAAYRVYGESHKNSPVLAVAGPGNNGGDAMVAVRHMKLFGFENVTLLNTRPPTKEFFQALVTQAEQSGVKIADDPTPFLEESSRPSLVIDGLFGFSFKPPVRAEMTPFLQILSAPASTLLSIDIPSGWDVEEGPPANSPLMPHTLVSLSAPKKCASFFQGSFHFLGGRFLPPKLVEKYCLNLPQYPATDSVILLK</sequence>
<dbReference type="OrthoDB" id="10064708at2759"/>
<accession>A0A226F622</accession>
<keyword evidence="4" id="KW-0479">Metal-binding</keyword>
<dbReference type="GO" id="GO:0000166">
    <property type="term" value="F:nucleotide binding"/>
    <property type="evidence" value="ECO:0007669"/>
    <property type="project" value="UniProtKB-KW"/>
</dbReference>
<dbReference type="SUPFAM" id="SSF64153">
    <property type="entry name" value="YjeF N-terminal domain-like"/>
    <property type="match status" value="1"/>
</dbReference>
<dbReference type="InterPro" id="IPR004443">
    <property type="entry name" value="YjeF_N_dom"/>
</dbReference>
<dbReference type="AlphaFoldDB" id="A0A226F622"/>
<keyword evidence="10" id="KW-0732">Signal</keyword>
<proteinExistence type="predicted"/>
<evidence type="ECO:0000256" key="7">
    <source>
        <dbReference type="ARBA" id="ARBA00022958"/>
    </source>
</evidence>
<dbReference type="EMBL" id="LNIX01000001">
    <property type="protein sequence ID" value="OXA64780.1"/>
    <property type="molecule type" value="Genomic_DNA"/>
</dbReference>
<gene>
    <name evidence="12" type="ORF">Fcan01_01330</name>
</gene>
<dbReference type="PANTHER" id="PTHR13232">
    <property type="entry name" value="NAD(P)H-HYDRATE EPIMERASE"/>
    <property type="match status" value="1"/>
</dbReference>
<evidence type="ECO:0000256" key="4">
    <source>
        <dbReference type="ARBA" id="ARBA00022723"/>
    </source>
</evidence>
<dbReference type="PANTHER" id="PTHR13232:SF10">
    <property type="entry name" value="NAD(P)H-HYDRATE EPIMERASE"/>
    <property type="match status" value="1"/>
</dbReference>
<comment type="catalytic activity">
    <reaction evidence="1">
        <text>(6R)-NADHX = (6S)-NADHX</text>
        <dbReference type="Rhea" id="RHEA:32215"/>
        <dbReference type="ChEBI" id="CHEBI:64074"/>
        <dbReference type="ChEBI" id="CHEBI:64075"/>
        <dbReference type="EC" id="5.1.99.6"/>
    </reaction>
</comment>
<reference evidence="12 13" key="1">
    <citation type="submission" date="2015-12" db="EMBL/GenBank/DDBJ databases">
        <title>The genome of Folsomia candida.</title>
        <authorList>
            <person name="Faddeeva A."/>
            <person name="Derks M.F."/>
            <person name="Anvar Y."/>
            <person name="Smit S."/>
            <person name="Van Straalen N."/>
            <person name="Roelofs D."/>
        </authorList>
    </citation>
    <scope>NUCLEOTIDE SEQUENCE [LARGE SCALE GENOMIC DNA]</scope>
    <source>
        <strain evidence="12 13">VU population</strain>
        <tissue evidence="12">Whole body</tissue>
    </source>
</reference>
<comment type="catalytic activity">
    <reaction evidence="2">
        <text>(6R)-NADPHX = (6S)-NADPHX</text>
        <dbReference type="Rhea" id="RHEA:32227"/>
        <dbReference type="ChEBI" id="CHEBI:64076"/>
        <dbReference type="ChEBI" id="CHEBI:64077"/>
        <dbReference type="EC" id="5.1.99.6"/>
    </reaction>
</comment>
<evidence type="ECO:0000256" key="6">
    <source>
        <dbReference type="ARBA" id="ARBA00022857"/>
    </source>
</evidence>
<keyword evidence="6" id="KW-0521">NADP</keyword>
<dbReference type="Proteomes" id="UP000198287">
    <property type="component" value="Unassembled WGS sequence"/>
</dbReference>
<comment type="caution">
    <text evidence="12">The sequence shown here is derived from an EMBL/GenBank/DDBJ whole genome shotgun (WGS) entry which is preliminary data.</text>
</comment>
<keyword evidence="8" id="KW-0520">NAD</keyword>
<evidence type="ECO:0000313" key="12">
    <source>
        <dbReference type="EMBL" id="OXA64780.1"/>
    </source>
</evidence>
<keyword evidence="13" id="KW-1185">Reference proteome</keyword>
<evidence type="ECO:0000313" key="13">
    <source>
        <dbReference type="Proteomes" id="UP000198287"/>
    </source>
</evidence>
<dbReference type="GO" id="GO:0052856">
    <property type="term" value="F:NAD(P)HX epimerase activity"/>
    <property type="evidence" value="ECO:0007669"/>
    <property type="project" value="UniProtKB-EC"/>
</dbReference>
<feature type="signal peptide" evidence="10">
    <location>
        <begin position="1"/>
        <end position="18"/>
    </location>
</feature>
<dbReference type="EC" id="5.1.99.6" evidence="3"/>
<organism evidence="12 13">
    <name type="scientific">Folsomia candida</name>
    <name type="common">Springtail</name>
    <dbReference type="NCBI Taxonomy" id="158441"/>
    <lineage>
        <taxon>Eukaryota</taxon>
        <taxon>Metazoa</taxon>
        <taxon>Ecdysozoa</taxon>
        <taxon>Arthropoda</taxon>
        <taxon>Hexapoda</taxon>
        <taxon>Collembola</taxon>
        <taxon>Entomobryomorpha</taxon>
        <taxon>Isotomoidea</taxon>
        <taxon>Isotomidae</taxon>
        <taxon>Proisotominae</taxon>
        <taxon>Folsomia</taxon>
    </lineage>
</organism>
<dbReference type="Gene3D" id="3.40.50.10260">
    <property type="entry name" value="YjeF N-terminal domain"/>
    <property type="match status" value="1"/>
</dbReference>
<feature type="domain" description="YjeF N-terminal" evidence="11">
    <location>
        <begin position="73"/>
        <end position="282"/>
    </location>
</feature>
<keyword evidence="9" id="KW-0413">Isomerase</keyword>
<evidence type="ECO:0000256" key="8">
    <source>
        <dbReference type="ARBA" id="ARBA00023027"/>
    </source>
</evidence>
<evidence type="ECO:0000256" key="5">
    <source>
        <dbReference type="ARBA" id="ARBA00022741"/>
    </source>
</evidence>
<dbReference type="OMA" id="RHLFHYG"/>
<dbReference type="STRING" id="158441.A0A226F622"/>
<evidence type="ECO:0000259" key="11">
    <source>
        <dbReference type="PROSITE" id="PS51385"/>
    </source>
</evidence>
<keyword evidence="5" id="KW-0547">Nucleotide-binding</keyword>
<dbReference type="InterPro" id="IPR036652">
    <property type="entry name" value="YjeF_N_dom_sf"/>
</dbReference>
<protein>
    <recommendedName>
        <fullName evidence="3">NAD(P)H-hydrate epimerase</fullName>
        <ecNumber evidence="3">5.1.99.6</ecNumber>
    </recommendedName>
</protein>
<dbReference type="GO" id="GO:0046872">
    <property type="term" value="F:metal ion binding"/>
    <property type="evidence" value="ECO:0007669"/>
    <property type="project" value="UniProtKB-KW"/>
</dbReference>
<dbReference type="PROSITE" id="PS51385">
    <property type="entry name" value="YJEF_N"/>
    <property type="match status" value="1"/>
</dbReference>
<evidence type="ECO:0000256" key="3">
    <source>
        <dbReference type="ARBA" id="ARBA00012228"/>
    </source>
</evidence>
<dbReference type="InterPro" id="IPR032976">
    <property type="entry name" value="YJEFN_prot_NAXE-like"/>
</dbReference>
<dbReference type="NCBIfam" id="TIGR00197">
    <property type="entry name" value="yjeF_nterm"/>
    <property type="match status" value="1"/>
</dbReference>
<evidence type="ECO:0000256" key="2">
    <source>
        <dbReference type="ARBA" id="ARBA00000909"/>
    </source>
</evidence>
<evidence type="ECO:0000256" key="10">
    <source>
        <dbReference type="SAM" id="SignalP"/>
    </source>
</evidence>
<dbReference type="GO" id="GO:0005739">
    <property type="term" value="C:mitochondrion"/>
    <property type="evidence" value="ECO:0007669"/>
    <property type="project" value="TreeGrafter"/>
</dbReference>
<evidence type="ECO:0000256" key="1">
    <source>
        <dbReference type="ARBA" id="ARBA00000013"/>
    </source>
</evidence>
<dbReference type="Pfam" id="PF03853">
    <property type="entry name" value="YjeF_N"/>
    <property type="match status" value="1"/>
</dbReference>
<name>A0A226F622_FOLCA</name>
<evidence type="ECO:0000256" key="9">
    <source>
        <dbReference type="ARBA" id="ARBA00023235"/>
    </source>
</evidence>
<feature type="chain" id="PRO_5013121677" description="NAD(P)H-hydrate epimerase" evidence="10">
    <location>
        <begin position="19"/>
        <end position="295"/>
    </location>
</feature>